<evidence type="ECO:0000313" key="1">
    <source>
        <dbReference type="EMBL" id="MDN5069911.1"/>
    </source>
</evidence>
<organism evidence="1 2">
    <name type="scientific">Aliarcobacter butzleri</name>
    <dbReference type="NCBI Taxonomy" id="28197"/>
    <lineage>
        <taxon>Bacteria</taxon>
        <taxon>Pseudomonadati</taxon>
        <taxon>Campylobacterota</taxon>
        <taxon>Epsilonproteobacteria</taxon>
        <taxon>Campylobacterales</taxon>
        <taxon>Arcobacteraceae</taxon>
        <taxon>Aliarcobacter</taxon>
    </lineage>
</organism>
<reference evidence="1" key="2">
    <citation type="journal article" date="2023" name="Microorganisms">
        <title>Genomic Characterization of Arcobacter butzleri Strains Isolated from Various Sources in Lithuania.</title>
        <authorList>
            <person name="Uljanovas D."/>
            <person name="Golz G."/>
            <person name="Fleischmann S."/>
            <person name="Kudirkiene E."/>
            <person name="Kasetiene N."/>
            <person name="Grineviciene A."/>
            <person name="Tamuleviciene E."/>
            <person name="Aksomaitiene J."/>
            <person name="Alter T."/>
            <person name="Malakauskas M."/>
        </authorList>
    </citation>
    <scope>NUCLEOTIDE SEQUENCE</scope>
    <source>
        <strain evidence="1">RCM69</strain>
    </source>
</reference>
<evidence type="ECO:0000313" key="2">
    <source>
        <dbReference type="Proteomes" id="UP001170288"/>
    </source>
</evidence>
<gene>
    <name evidence="1" type="ORF">O8C76_02565</name>
</gene>
<dbReference type="AlphaFoldDB" id="A0AAW7PVY4"/>
<reference evidence="1" key="1">
    <citation type="submission" date="2022-12" db="EMBL/GenBank/DDBJ databases">
        <authorList>
            <person name="Uljanovas D."/>
        </authorList>
    </citation>
    <scope>NUCLEOTIDE SEQUENCE</scope>
    <source>
        <strain evidence="1">RCM69</strain>
    </source>
</reference>
<proteinExistence type="predicted"/>
<dbReference type="EMBL" id="JAPZCX010000003">
    <property type="protein sequence ID" value="MDN5069911.1"/>
    <property type="molecule type" value="Genomic_DNA"/>
</dbReference>
<dbReference type="Proteomes" id="UP001170288">
    <property type="component" value="Unassembled WGS sequence"/>
</dbReference>
<dbReference type="RefSeq" id="WP_301372101.1">
    <property type="nucleotide sequence ID" value="NZ_JAPZCX010000003.1"/>
</dbReference>
<comment type="caution">
    <text evidence="1">The sequence shown here is derived from an EMBL/GenBank/DDBJ whole genome shotgun (WGS) entry which is preliminary data.</text>
</comment>
<accession>A0AAW7PVY4</accession>
<sequence>MKNILKTRKDEIVNKVGENEFTRLQKIKLLKLMELEIQQLFEFWSKGQVLEILNNELGFKISKTVFYDFCAKNLKKDEISKPIKRDKIEEGVSQNRDKKKEEIATLNEEELSAIAMFNSKIDQIKGVK</sequence>
<protein>
    <submittedName>
        <fullName evidence="1">Uncharacterized protein</fullName>
    </submittedName>
</protein>
<name>A0AAW7PVY4_9BACT</name>